<dbReference type="InterPro" id="IPR008598">
    <property type="entry name" value="Di19_Zn-bd"/>
</dbReference>
<evidence type="ECO:0000256" key="7">
    <source>
        <dbReference type="ARBA" id="ARBA00022679"/>
    </source>
</evidence>
<keyword evidence="7" id="KW-0808">Transferase</keyword>
<keyword evidence="11" id="KW-0833">Ubl conjugation pathway</keyword>
<dbReference type="OrthoDB" id="7873042at2759"/>
<dbReference type="InterPro" id="IPR013087">
    <property type="entry name" value="Znf_C2H2_type"/>
</dbReference>
<evidence type="ECO:0000313" key="18">
    <source>
        <dbReference type="Proteomes" id="UP000054324"/>
    </source>
</evidence>
<keyword evidence="10 14" id="KW-0863">Zinc-finger</keyword>
<dbReference type="KEGG" id="ovi:T265_13146"/>
<dbReference type="EC" id="2.3.2.27" evidence="5"/>
<comment type="subcellular location">
    <subcellularLocation>
        <location evidence="3">Late endosome</location>
    </subcellularLocation>
    <subcellularLocation>
        <location evidence="2">Lysosome</location>
    </subcellularLocation>
</comment>
<reference evidence="17 18" key="1">
    <citation type="submission" date="2013-11" db="EMBL/GenBank/DDBJ databases">
        <title>Opisthorchis viverrini - life in the bile duct.</title>
        <authorList>
            <person name="Young N.D."/>
            <person name="Nagarajan N."/>
            <person name="Lin S.J."/>
            <person name="Korhonen P.K."/>
            <person name="Jex A.R."/>
            <person name="Hall R.S."/>
            <person name="Safavi-Hemami H."/>
            <person name="Kaewkong W."/>
            <person name="Bertrand D."/>
            <person name="Gao S."/>
            <person name="Seet Q."/>
            <person name="Wongkham S."/>
            <person name="Teh B.T."/>
            <person name="Wongkham C."/>
            <person name="Intapan P.M."/>
            <person name="Maleewong W."/>
            <person name="Yang X."/>
            <person name="Hu M."/>
            <person name="Wang Z."/>
            <person name="Hofmann A."/>
            <person name="Sternberg P.W."/>
            <person name="Tan P."/>
            <person name="Wang J."/>
            <person name="Gasser R.B."/>
        </authorList>
    </citation>
    <scope>NUCLEOTIDE SEQUENCE [LARGE SCALE GENOMIC DNA]</scope>
</reference>
<dbReference type="PROSITE" id="PS01357">
    <property type="entry name" value="ZF_ZZ_1"/>
    <property type="match status" value="1"/>
</dbReference>
<evidence type="ECO:0000256" key="4">
    <source>
        <dbReference type="ARBA" id="ARBA00010938"/>
    </source>
</evidence>
<evidence type="ECO:0000313" key="17">
    <source>
        <dbReference type="EMBL" id="KER30661.1"/>
    </source>
</evidence>
<protein>
    <recommendedName>
        <fullName evidence="6">E3 ubiquitin-protein ligase KCMF1</fullName>
        <ecNumber evidence="5">2.3.2.27</ecNumber>
    </recommendedName>
</protein>
<dbReference type="SUPFAM" id="SSF57850">
    <property type="entry name" value="RING/U-box"/>
    <property type="match status" value="1"/>
</dbReference>
<dbReference type="Pfam" id="PF00569">
    <property type="entry name" value="ZZ"/>
    <property type="match status" value="1"/>
</dbReference>
<evidence type="ECO:0000256" key="12">
    <source>
        <dbReference type="ARBA" id="ARBA00022833"/>
    </source>
</evidence>
<evidence type="ECO:0000256" key="10">
    <source>
        <dbReference type="ARBA" id="ARBA00022771"/>
    </source>
</evidence>
<comment type="similarity">
    <text evidence="4">Belongs to the KCMF1 family.</text>
</comment>
<dbReference type="EMBL" id="KL596658">
    <property type="protein sequence ID" value="KER30661.1"/>
    <property type="molecule type" value="Genomic_DNA"/>
</dbReference>
<keyword evidence="13" id="KW-0458">Lysosome</keyword>
<dbReference type="CTD" id="20327314"/>
<dbReference type="GO" id="GO:0005764">
    <property type="term" value="C:lysosome"/>
    <property type="evidence" value="ECO:0007669"/>
    <property type="project" value="UniProtKB-SubCell"/>
</dbReference>
<evidence type="ECO:0000256" key="8">
    <source>
        <dbReference type="ARBA" id="ARBA00022723"/>
    </source>
</evidence>
<dbReference type="AlphaFoldDB" id="A0A074ZUA7"/>
<keyword evidence="12" id="KW-0862">Zinc</keyword>
<dbReference type="GO" id="GO:0045202">
    <property type="term" value="C:synapse"/>
    <property type="evidence" value="ECO:0007669"/>
    <property type="project" value="GOC"/>
</dbReference>
<evidence type="ECO:0000256" key="1">
    <source>
        <dbReference type="ARBA" id="ARBA00000900"/>
    </source>
</evidence>
<evidence type="ECO:0000256" key="6">
    <source>
        <dbReference type="ARBA" id="ARBA00014999"/>
    </source>
</evidence>
<keyword evidence="9" id="KW-0967">Endosome</keyword>
<keyword evidence="18" id="KW-1185">Reference proteome</keyword>
<evidence type="ECO:0000256" key="13">
    <source>
        <dbReference type="ARBA" id="ARBA00023228"/>
    </source>
</evidence>
<evidence type="ECO:0000259" key="15">
    <source>
        <dbReference type="PROSITE" id="PS50135"/>
    </source>
</evidence>
<dbReference type="GO" id="GO:0008270">
    <property type="term" value="F:zinc ion binding"/>
    <property type="evidence" value="ECO:0007669"/>
    <property type="project" value="UniProtKB-KW"/>
</dbReference>
<keyword evidence="8" id="KW-0479">Metal-binding</keyword>
<sequence>MSGRHQGVTCDVCQQKEFGLRRYKCLVCRNYDLCGDCFDNRQATEKHSSSHPMQCLIPRADHDLFFHGEPSSEYMAYSFTCPLCGQLGFTETSFSRHVFQKHPGEETGGPEVICPLCATHSEGGDHNRQTRHMARHLMATHHLTAPKEDENGILLVPYLQSYRNVGTTDPPSSHNSVAPQHSRCVYSIHPRYSAHRRLLPLVISRPPRSQESARNVCCPVTNRSRLPDTPLSHNLSPCETMCDILGTTGRPNRCIQNSFSSSLVCGAMTTQQSSAVAILSSRNSHNQDIQVKTGSLSPTSPDMGCTVHTRISAARTDTLGDLSSPGWSAVAQGSVVESRIKSSLPSAVATSTSVSPGESELNTTNIHFSPSSAVAAVQEQGPLSRQSVSGDPFSSVQVSEEGMLKHAKLPERYQPAVATAIKKDEFGGRWAVFLSELVCASLHLAFDREPICGSS</sequence>
<dbReference type="GeneID" id="20327314"/>
<dbReference type="GO" id="GO:0005886">
    <property type="term" value="C:plasma membrane"/>
    <property type="evidence" value="ECO:0007669"/>
    <property type="project" value="TreeGrafter"/>
</dbReference>
<dbReference type="InterPro" id="IPR050774">
    <property type="entry name" value="KCMF1/Dystrophin"/>
</dbReference>
<dbReference type="GO" id="GO:0061630">
    <property type="term" value="F:ubiquitin protein ligase activity"/>
    <property type="evidence" value="ECO:0007669"/>
    <property type="project" value="UniProtKB-EC"/>
</dbReference>
<dbReference type="SMART" id="SM00355">
    <property type="entry name" value="ZnF_C2H2"/>
    <property type="match status" value="3"/>
</dbReference>
<dbReference type="RefSeq" id="XP_009165661.1">
    <property type="nucleotide sequence ID" value="XM_009167397.1"/>
</dbReference>
<dbReference type="PROSITE" id="PS50135">
    <property type="entry name" value="ZF_ZZ_2"/>
    <property type="match status" value="1"/>
</dbReference>
<evidence type="ECO:0000259" key="16">
    <source>
        <dbReference type="PROSITE" id="PS50157"/>
    </source>
</evidence>
<feature type="domain" description="C2H2-type" evidence="16">
    <location>
        <begin position="79"/>
        <end position="107"/>
    </location>
</feature>
<gene>
    <name evidence="17" type="ORF">T265_13146</name>
</gene>
<dbReference type="PANTHER" id="PTHR12268:SF13">
    <property type="entry name" value="E3 UBIQUITIN-PROTEIN LIGASE KCMF1"/>
    <property type="match status" value="1"/>
</dbReference>
<evidence type="ECO:0000256" key="3">
    <source>
        <dbReference type="ARBA" id="ARBA00004603"/>
    </source>
</evidence>
<evidence type="ECO:0000256" key="14">
    <source>
        <dbReference type="PROSITE-ProRule" id="PRU00228"/>
    </source>
</evidence>
<dbReference type="Proteomes" id="UP000054324">
    <property type="component" value="Unassembled WGS sequence"/>
</dbReference>
<dbReference type="STRING" id="6198.A0A074ZUA7"/>
<dbReference type="GO" id="GO:0005770">
    <property type="term" value="C:late endosome"/>
    <property type="evidence" value="ECO:0007669"/>
    <property type="project" value="UniProtKB-SubCell"/>
</dbReference>
<comment type="catalytic activity">
    <reaction evidence="1">
        <text>S-ubiquitinyl-[E2 ubiquitin-conjugating enzyme]-L-cysteine + [acceptor protein]-L-lysine = [E2 ubiquitin-conjugating enzyme]-L-cysteine + N(6)-ubiquitinyl-[acceptor protein]-L-lysine.</text>
        <dbReference type="EC" id="2.3.2.27"/>
    </reaction>
</comment>
<feature type="domain" description="ZZ-type" evidence="15">
    <location>
        <begin position="5"/>
        <end position="61"/>
    </location>
</feature>
<dbReference type="GO" id="GO:0099536">
    <property type="term" value="P:synaptic signaling"/>
    <property type="evidence" value="ECO:0007669"/>
    <property type="project" value="TreeGrafter"/>
</dbReference>
<accession>A0A074ZUA7</accession>
<dbReference type="CDD" id="cd02338">
    <property type="entry name" value="ZZ_PCMF_like"/>
    <property type="match status" value="1"/>
</dbReference>
<dbReference type="InterPro" id="IPR000433">
    <property type="entry name" value="Znf_ZZ"/>
</dbReference>
<dbReference type="Gene3D" id="3.30.60.90">
    <property type="match status" value="1"/>
</dbReference>
<dbReference type="InterPro" id="IPR043145">
    <property type="entry name" value="Znf_ZZ_sf"/>
</dbReference>
<proteinExistence type="inferred from homology"/>
<dbReference type="PROSITE" id="PS50157">
    <property type="entry name" value="ZINC_FINGER_C2H2_2"/>
    <property type="match status" value="1"/>
</dbReference>
<dbReference type="Pfam" id="PF05605">
    <property type="entry name" value="zf-Di19"/>
    <property type="match status" value="1"/>
</dbReference>
<name>A0A074ZUA7_OPIVI</name>
<evidence type="ECO:0000256" key="2">
    <source>
        <dbReference type="ARBA" id="ARBA00004371"/>
    </source>
</evidence>
<evidence type="ECO:0000256" key="9">
    <source>
        <dbReference type="ARBA" id="ARBA00022753"/>
    </source>
</evidence>
<dbReference type="SMART" id="SM00291">
    <property type="entry name" value="ZnF_ZZ"/>
    <property type="match status" value="1"/>
</dbReference>
<evidence type="ECO:0000256" key="11">
    <source>
        <dbReference type="ARBA" id="ARBA00022786"/>
    </source>
</evidence>
<organism evidence="17 18">
    <name type="scientific">Opisthorchis viverrini</name>
    <name type="common">Southeast Asian liver fluke</name>
    <dbReference type="NCBI Taxonomy" id="6198"/>
    <lineage>
        <taxon>Eukaryota</taxon>
        <taxon>Metazoa</taxon>
        <taxon>Spiralia</taxon>
        <taxon>Lophotrochozoa</taxon>
        <taxon>Platyhelminthes</taxon>
        <taxon>Trematoda</taxon>
        <taxon>Digenea</taxon>
        <taxon>Opisthorchiida</taxon>
        <taxon>Opisthorchiata</taxon>
        <taxon>Opisthorchiidae</taxon>
        <taxon>Opisthorchis</taxon>
    </lineage>
</organism>
<evidence type="ECO:0000256" key="5">
    <source>
        <dbReference type="ARBA" id="ARBA00012483"/>
    </source>
</evidence>
<dbReference type="PANTHER" id="PTHR12268">
    <property type="entry name" value="E3 UBIQUITIN-PROTEIN LIGASE KCMF1"/>
    <property type="match status" value="1"/>
</dbReference>